<gene>
    <name evidence="2" type="ORF">TVAG_428220</name>
</gene>
<accession>A2G2U9</accession>
<evidence type="ECO:0000313" key="2">
    <source>
        <dbReference type="EMBL" id="EAX88513.1"/>
    </source>
</evidence>
<dbReference type="VEuPathDB" id="TrichDB:TVAG_428220"/>
<dbReference type="PANTHER" id="PTHR10257">
    <property type="entry name" value="SERINE/THREONINE PROTEIN PHOSPHATASE 2A PP2A REGULATORY SUBUNIT B"/>
    <property type="match status" value="1"/>
</dbReference>
<feature type="region of interest" description="Disordered" evidence="1">
    <location>
        <begin position="28"/>
        <end position="48"/>
    </location>
</feature>
<dbReference type="Gene3D" id="1.25.10.10">
    <property type="entry name" value="Leucine-rich Repeat Variant"/>
    <property type="match status" value="1"/>
</dbReference>
<evidence type="ECO:0000256" key="1">
    <source>
        <dbReference type="SAM" id="MobiDB-lite"/>
    </source>
</evidence>
<reference evidence="2" key="2">
    <citation type="journal article" date="2007" name="Science">
        <title>Draft genome sequence of the sexually transmitted pathogen Trichomonas vaginalis.</title>
        <authorList>
            <person name="Carlton J.M."/>
            <person name="Hirt R.P."/>
            <person name="Silva J.C."/>
            <person name="Delcher A.L."/>
            <person name="Schatz M."/>
            <person name="Zhao Q."/>
            <person name="Wortman J.R."/>
            <person name="Bidwell S.L."/>
            <person name="Alsmark U.C.M."/>
            <person name="Besteiro S."/>
            <person name="Sicheritz-Ponten T."/>
            <person name="Noel C.J."/>
            <person name="Dacks J.B."/>
            <person name="Foster P.G."/>
            <person name="Simillion C."/>
            <person name="Van de Peer Y."/>
            <person name="Miranda-Saavedra D."/>
            <person name="Barton G.J."/>
            <person name="Westrop G.D."/>
            <person name="Mueller S."/>
            <person name="Dessi D."/>
            <person name="Fiori P.L."/>
            <person name="Ren Q."/>
            <person name="Paulsen I."/>
            <person name="Zhang H."/>
            <person name="Bastida-Corcuera F.D."/>
            <person name="Simoes-Barbosa A."/>
            <person name="Brown M.T."/>
            <person name="Hayes R.D."/>
            <person name="Mukherjee M."/>
            <person name="Okumura C.Y."/>
            <person name="Schneider R."/>
            <person name="Smith A.J."/>
            <person name="Vanacova S."/>
            <person name="Villalvazo M."/>
            <person name="Haas B.J."/>
            <person name="Pertea M."/>
            <person name="Feldblyum T.V."/>
            <person name="Utterback T.R."/>
            <person name="Shu C.L."/>
            <person name="Osoegawa K."/>
            <person name="de Jong P.J."/>
            <person name="Hrdy I."/>
            <person name="Horvathova L."/>
            <person name="Zubacova Z."/>
            <person name="Dolezal P."/>
            <person name="Malik S.B."/>
            <person name="Logsdon J.M. Jr."/>
            <person name="Henze K."/>
            <person name="Gupta A."/>
            <person name="Wang C.C."/>
            <person name="Dunne R.L."/>
            <person name="Upcroft J.A."/>
            <person name="Upcroft P."/>
            <person name="White O."/>
            <person name="Salzberg S.L."/>
            <person name="Tang P."/>
            <person name="Chiu C.-H."/>
            <person name="Lee Y.-S."/>
            <person name="Embley T.M."/>
            <person name="Coombs G.H."/>
            <person name="Mottram J.C."/>
            <person name="Tachezy J."/>
            <person name="Fraser-Liggett C.M."/>
            <person name="Johnson P.J."/>
        </authorList>
    </citation>
    <scope>NUCLEOTIDE SEQUENCE [LARGE SCALE GENOMIC DNA]</scope>
    <source>
        <strain evidence="2">G3</strain>
    </source>
</reference>
<dbReference type="Pfam" id="PF01603">
    <property type="entry name" value="B56"/>
    <property type="match status" value="1"/>
</dbReference>
<dbReference type="SUPFAM" id="SSF48371">
    <property type="entry name" value="ARM repeat"/>
    <property type="match status" value="1"/>
</dbReference>
<dbReference type="RefSeq" id="XP_001301443.1">
    <property type="nucleotide sequence ID" value="XM_001301442.1"/>
</dbReference>
<dbReference type="SMR" id="A2G2U9"/>
<dbReference type="InterPro" id="IPR002554">
    <property type="entry name" value="PP2A_B56"/>
</dbReference>
<name>A2G2U9_TRIV3</name>
<dbReference type="KEGG" id="tva:4746173"/>
<sequence>MQSKTLAKVCSASKIKLPPLVLEEIEEKIEKPVQEEEKSPDPDYGDYESARMENKNLKATRNLQLPRLPQIPKAGDPSFKNIMMKKIELCKQMCDFDNPNNDKDAKIIKANALQEISNRFSNLGINSYIDEDIRVNLVQMIKTNLIRPLSKLDDISLFFSDINSFHLEDFQHTQHIYKILTFFFRDFPKYEIFDIKFMKELIPVLSSRDIRERDMIIAFMVSLIQAKNNLFNQILPSLIKIIDHHFVDIDPCGVYSALGIMKGVIKEIPSFWRVIQPMFQTHLLNLLRYDCLRVYADPLSEIFSLFYNNNSIYSKNTIELLVSIWPVSNPSKEEIMINILSSALDFPEAINNALLCHIVDIVAISIDSPSHKIAEAANRLFVQPSFTELVSKNRKTFTVKLLPHVENARTHWNEKIRSLGNESNLAILRMNPNIKSKKIQDATTDTNKTKLKGWASIARAAATKDKTINLSDKLGEFSKVYGSGGVGNGLISTPLQLNFFPIRSIESQPQIMIPNFRSTSQMMIRVN</sequence>
<feature type="compositionally biased region" description="Basic and acidic residues" evidence="1">
    <location>
        <begin position="28"/>
        <end position="41"/>
    </location>
</feature>
<evidence type="ECO:0008006" key="4">
    <source>
        <dbReference type="Google" id="ProtNLM"/>
    </source>
</evidence>
<evidence type="ECO:0000313" key="3">
    <source>
        <dbReference type="Proteomes" id="UP000001542"/>
    </source>
</evidence>
<organism evidence="2 3">
    <name type="scientific">Trichomonas vaginalis (strain ATCC PRA-98 / G3)</name>
    <dbReference type="NCBI Taxonomy" id="412133"/>
    <lineage>
        <taxon>Eukaryota</taxon>
        <taxon>Metamonada</taxon>
        <taxon>Parabasalia</taxon>
        <taxon>Trichomonadida</taxon>
        <taxon>Trichomonadidae</taxon>
        <taxon>Trichomonas</taxon>
    </lineage>
</organism>
<dbReference type="FunFam" id="1.25.10.10:FF:000331">
    <property type="entry name" value="Phosphoprotein phosphatase, putative"/>
    <property type="match status" value="1"/>
</dbReference>
<reference evidence="2" key="1">
    <citation type="submission" date="2006-10" db="EMBL/GenBank/DDBJ databases">
        <authorList>
            <person name="Amadeo P."/>
            <person name="Zhao Q."/>
            <person name="Wortman J."/>
            <person name="Fraser-Liggett C."/>
            <person name="Carlton J."/>
        </authorList>
    </citation>
    <scope>NUCLEOTIDE SEQUENCE</scope>
    <source>
        <strain evidence="2">G3</strain>
    </source>
</reference>
<dbReference type="GO" id="GO:0007165">
    <property type="term" value="P:signal transduction"/>
    <property type="evidence" value="ECO:0007669"/>
    <property type="project" value="InterPro"/>
</dbReference>
<dbReference type="AlphaFoldDB" id="A2G2U9"/>
<proteinExistence type="predicted"/>
<dbReference type="eggNOG" id="KOG2085">
    <property type="taxonomic scope" value="Eukaryota"/>
</dbReference>
<dbReference type="STRING" id="5722.A2G2U9"/>
<dbReference type="InterPro" id="IPR011989">
    <property type="entry name" value="ARM-like"/>
</dbReference>
<protein>
    <recommendedName>
        <fullName evidence="4">Phosphoprotein phosphatase</fullName>
    </recommendedName>
</protein>
<dbReference type="GO" id="GO:0072542">
    <property type="term" value="F:protein phosphatase activator activity"/>
    <property type="evidence" value="ECO:0000318"/>
    <property type="project" value="GO_Central"/>
</dbReference>
<dbReference type="InterPro" id="IPR016024">
    <property type="entry name" value="ARM-type_fold"/>
</dbReference>
<dbReference type="EMBL" id="DS114300">
    <property type="protein sequence ID" value="EAX88513.1"/>
    <property type="molecule type" value="Genomic_DNA"/>
</dbReference>
<dbReference type="VEuPathDB" id="TrichDB:TVAGG3_0451860"/>
<dbReference type="GO" id="GO:0051177">
    <property type="term" value="P:meiotic sister chromatid cohesion"/>
    <property type="evidence" value="ECO:0000318"/>
    <property type="project" value="GO_Central"/>
</dbReference>
<keyword evidence="3" id="KW-1185">Reference proteome</keyword>
<dbReference type="OrthoDB" id="10264446at2759"/>
<dbReference type="InParanoid" id="A2G2U9"/>
<dbReference type="Proteomes" id="UP000001542">
    <property type="component" value="Unassembled WGS sequence"/>
</dbReference>
<dbReference type="PANTHER" id="PTHR10257:SF3">
    <property type="entry name" value="SERINE_THREONINE-PROTEIN PHOSPHATASE 2A 56 KDA REGULATORY SUBUNIT GAMMA ISOFORM"/>
    <property type="match status" value="1"/>
</dbReference>
<dbReference type="GO" id="GO:0000159">
    <property type="term" value="C:protein phosphatase type 2A complex"/>
    <property type="evidence" value="ECO:0007669"/>
    <property type="project" value="InterPro"/>
</dbReference>